<evidence type="ECO:0000313" key="3">
    <source>
        <dbReference type="Proteomes" id="UP000198233"/>
    </source>
</evidence>
<name>A0AAC9TZB4_9GAMM</name>
<sequence length="660" mass="74200">MRAINSILMRLAKRAEKLQPDYLVKSFVDVGPTYTLLSSTDNQIMFGRRGTGKTHFFAVLNNEINNNGIISVPVDMRLIGSSGGIFSDQDIPLSERATRLLSDTLCIIHEVILEYVFENNLENATEIAVLLNEFIEQATAISIDGISEKELNSSRQLINSNLSKADLSLNGMSVGFSATESNNLANAERNKVTGKKVLRIHFGAITKLLSKIVSKLPRKELWVLIDEWSETPLDLQPYLAELLRRILFPIPGITVKIAAISHRCNFMERESDTNACIGIELGSDASSVINLDEYMVFDNDSEAAKEFFKNLLHRHVVALDKNSLCDKEANLFINDVFSQASSFDEFVRAAEGVPRDAINIISLAAQVALNYKISIPHVRNSARKWFQVNKHAALNSRPSAVSLLDKIINEVIGIRKSRGFLISNERNHELIDYLYDMRIIHVLKQGVSAQNTVGKKYTLYVLDYGCYVELMSSKNAPQGLIIEADENDEDQYVEVPKSDYRSVRNSILNLDMVKGQSRLDLVTSTEHLQLPINKNKRTIIVDKSLDKDLLKAIPVNIGTIKVGGTIYIPIILVALVLRKAKGHDTSYASELTKVINEHVTFSVSRPKIATNNMSRELRKDNILGLEWLVFKENGRKPLFSLNDKWKSHWKLYFGMPAPRL</sequence>
<keyword evidence="1" id="KW-0812">Transmembrane</keyword>
<feature type="transmembrane region" description="Helical" evidence="1">
    <location>
        <begin position="557"/>
        <end position="577"/>
    </location>
</feature>
<accession>A0AAC9TZB4</accession>
<gene>
    <name evidence="2" type="ORF">CFF01_10620</name>
</gene>
<dbReference type="KEGG" id="smav:CFF01_10620"/>
<keyword evidence="1" id="KW-1133">Transmembrane helix</keyword>
<organism evidence="2 3">
    <name type="scientific">Shewanella marisflavi</name>
    <dbReference type="NCBI Taxonomy" id="260364"/>
    <lineage>
        <taxon>Bacteria</taxon>
        <taxon>Pseudomonadati</taxon>
        <taxon>Pseudomonadota</taxon>
        <taxon>Gammaproteobacteria</taxon>
        <taxon>Alteromonadales</taxon>
        <taxon>Shewanellaceae</taxon>
        <taxon>Shewanella</taxon>
    </lineage>
</organism>
<dbReference type="EMBL" id="CP022272">
    <property type="protein sequence ID" value="ASJ96995.1"/>
    <property type="molecule type" value="Genomic_DNA"/>
</dbReference>
<dbReference type="InterPro" id="IPR027417">
    <property type="entry name" value="P-loop_NTPase"/>
</dbReference>
<evidence type="ECO:0000313" key="2">
    <source>
        <dbReference type="EMBL" id="ASJ96995.1"/>
    </source>
</evidence>
<dbReference type="Pfam" id="PF24389">
    <property type="entry name" value="ORC-CDC6-like"/>
    <property type="match status" value="1"/>
</dbReference>
<dbReference type="InterPro" id="IPR056955">
    <property type="entry name" value="ORC-CDC6-like"/>
</dbReference>
<dbReference type="AlphaFoldDB" id="A0AAC9TZB4"/>
<protein>
    <submittedName>
        <fullName evidence="2">Uncharacterized protein</fullName>
    </submittedName>
</protein>
<dbReference type="RefSeq" id="WP_088904772.1">
    <property type="nucleotide sequence ID" value="NZ_CP022272.1"/>
</dbReference>
<dbReference type="Proteomes" id="UP000198233">
    <property type="component" value="Chromosome"/>
</dbReference>
<evidence type="ECO:0000256" key="1">
    <source>
        <dbReference type="SAM" id="Phobius"/>
    </source>
</evidence>
<proteinExistence type="predicted"/>
<dbReference type="SUPFAM" id="SSF52540">
    <property type="entry name" value="P-loop containing nucleoside triphosphate hydrolases"/>
    <property type="match status" value="1"/>
</dbReference>
<reference evidence="2 3" key="1">
    <citation type="submission" date="2017-06" db="EMBL/GenBank/DDBJ databases">
        <title>Complete genome sequence of Shewanella marisflavi EP1 associated with anaerobic 2,4-dinitrotoluene reduction and salt tolerance.</title>
        <authorList>
            <person name="Huang J."/>
        </authorList>
    </citation>
    <scope>NUCLEOTIDE SEQUENCE [LARGE SCALE GENOMIC DNA]</scope>
    <source>
        <strain evidence="2 3">EP1</strain>
    </source>
</reference>
<keyword evidence="1" id="KW-0472">Membrane</keyword>